<evidence type="ECO:0000313" key="3">
    <source>
        <dbReference type="EMBL" id="CCI11350.1"/>
    </source>
</evidence>
<evidence type="ECO:0000313" key="2">
    <source>
        <dbReference type="EMBL" id="CCI10957.1"/>
    </source>
</evidence>
<keyword evidence="4" id="KW-1185">Reference proteome</keyword>
<dbReference type="InParanoid" id="A0A024FW53"/>
<dbReference type="Proteomes" id="UP000053237">
    <property type="component" value="Unassembled WGS sequence"/>
</dbReference>
<reference evidence="3 4" key="1">
    <citation type="submission" date="2012-05" db="EMBL/GenBank/DDBJ databases">
        <title>Recombination and specialization in a pathogen metapopulation.</title>
        <authorList>
            <person name="Gardiner A."/>
            <person name="Kemen E."/>
            <person name="Schultz-Larsen T."/>
            <person name="MacLean D."/>
            <person name="Van Oosterhout C."/>
            <person name="Jones J.D.G."/>
        </authorList>
    </citation>
    <scope>NUCLEOTIDE SEQUENCE [LARGE SCALE GENOMIC DNA]</scope>
    <source>
        <strain evidence="3 4">Ac Nc2</strain>
    </source>
</reference>
<comment type="caution">
    <text evidence="3">The sequence shown here is derived from an EMBL/GenBank/DDBJ whole genome shotgun (WGS) entry which is preliminary data.</text>
</comment>
<gene>
    <name evidence="2" type="ORF">BN9_121070</name>
    <name evidence="3" type="ORF">BN9_127790</name>
</gene>
<organism evidence="3 4">
    <name type="scientific">Albugo candida</name>
    <dbReference type="NCBI Taxonomy" id="65357"/>
    <lineage>
        <taxon>Eukaryota</taxon>
        <taxon>Sar</taxon>
        <taxon>Stramenopiles</taxon>
        <taxon>Oomycota</taxon>
        <taxon>Peronosporomycetes</taxon>
        <taxon>Albuginales</taxon>
        <taxon>Albuginaceae</taxon>
        <taxon>Albugo</taxon>
    </lineage>
</organism>
<evidence type="ECO:0000256" key="1">
    <source>
        <dbReference type="SAM" id="MobiDB-lite"/>
    </source>
</evidence>
<protein>
    <submittedName>
        <fullName evidence="3">Uncharacterized protein</fullName>
    </submittedName>
</protein>
<dbReference type="EMBL" id="CAIX01000478">
    <property type="protein sequence ID" value="CCI10957.1"/>
    <property type="molecule type" value="Genomic_DNA"/>
</dbReference>
<proteinExistence type="predicted"/>
<dbReference type="EMBL" id="CAIX01000958">
    <property type="protein sequence ID" value="CCI11350.1"/>
    <property type="molecule type" value="Genomic_DNA"/>
</dbReference>
<feature type="region of interest" description="Disordered" evidence="1">
    <location>
        <begin position="161"/>
        <end position="181"/>
    </location>
</feature>
<accession>A0A024FW53</accession>
<name>A0A024FW53_9STRA</name>
<sequence>MDLVTLVFPRFTKSFHPLRPSLPATKYAQLMVFSEFSLRSYFTKSSFIMAFNYFPLRLINFELQNFVAAPFALAIPTQRQKATGSSHRASDHSHTQLFLLCKVQVPLPPTRAFIFVDSLGLCKRGTSGSILTTLQVYSHTKMLIYIVEHAPIIPCLDCASPRDSTSDRANERIQIGKLAER</sequence>
<evidence type="ECO:0000313" key="4">
    <source>
        <dbReference type="Proteomes" id="UP000053237"/>
    </source>
</evidence>
<dbReference type="AlphaFoldDB" id="A0A024FW53"/>